<keyword evidence="4" id="KW-1185">Reference proteome</keyword>
<gene>
    <name evidence="3" type="ORF">C8D86_14010</name>
</gene>
<reference evidence="3 4" key="1">
    <citation type="submission" date="2018-07" db="EMBL/GenBank/DDBJ databases">
        <title>Genomic Encyclopedia of Type Strains, Phase IV (KMG-IV): sequencing the most valuable type-strain genomes for metagenomic binning, comparative biology and taxonomic classification.</title>
        <authorList>
            <person name="Goeker M."/>
        </authorList>
    </citation>
    <scope>NUCLEOTIDE SEQUENCE [LARGE SCALE GENOMIC DNA]</scope>
    <source>
        <strain evidence="3 4">DSM 16500</strain>
    </source>
</reference>
<dbReference type="Pfam" id="PF08240">
    <property type="entry name" value="ADH_N"/>
    <property type="match status" value="1"/>
</dbReference>
<evidence type="ECO:0000313" key="4">
    <source>
        <dbReference type="Proteomes" id="UP000254720"/>
    </source>
</evidence>
<feature type="domain" description="Enoyl reductase (ER)" evidence="2">
    <location>
        <begin position="13"/>
        <end position="327"/>
    </location>
</feature>
<evidence type="ECO:0000259" key="2">
    <source>
        <dbReference type="SMART" id="SM00829"/>
    </source>
</evidence>
<dbReference type="Pfam" id="PF13602">
    <property type="entry name" value="ADH_zinc_N_2"/>
    <property type="match status" value="1"/>
</dbReference>
<keyword evidence="1" id="KW-0521">NADP</keyword>
<dbReference type="InterPro" id="IPR036291">
    <property type="entry name" value="NAD(P)-bd_dom_sf"/>
</dbReference>
<dbReference type="PANTHER" id="PTHR44154:SF1">
    <property type="entry name" value="QUINONE OXIDOREDUCTASE"/>
    <property type="match status" value="1"/>
</dbReference>
<dbReference type="SUPFAM" id="SSF51735">
    <property type="entry name" value="NAD(P)-binding Rossmann-fold domains"/>
    <property type="match status" value="1"/>
</dbReference>
<protein>
    <submittedName>
        <fullName evidence="3">NADPH2:quinone reductase</fullName>
    </submittedName>
</protein>
<dbReference type="CDD" id="cd08272">
    <property type="entry name" value="MDR6"/>
    <property type="match status" value="1"/>
</dbReference>
<accession>A0A370G0J8</accession>
<dbReference type="InterPro" id="IPR020843">
    <property type="entry name" value="ER"/>
</dbReference>
<dbReference type="PANTHER" id="PTHR44154">
    <property type="entry name" value="QUINONE OXIDOREDUCTASE"/>
    <property type="match status" value="1"/>
</dbReference>
<dbReference type="AlphaFoldDB" id="A0A370G0J8"/>
<dbReference type="GO" id="GO:0016491">
    <property type="term" value="F:oxidoreductase activity"/>
    <property type="evidence" value="ECO:0007669"/>
    <property type="project" value="InterPro"/>
</dbReference>
<dbReference type="Gene3D" id="3.40.50.720">
    <property type="entry name" value="NAD(P)-binding Rossmann-like Domain"/>
    <property type="match status" value="1"/>
</dbReference>
<evidence type="ECO:0000313" key="3">
    <source>
        <dbReference type="EMBL" id="RDI37278.1"/>
    </source>
</evidence>
<dbReference type="Gene3D" id="3.90.180.10">
    <property type="entry name" value="Medium-chain alcohol dehydrogenases, catalytic domain"/>
    <property type="match status" value="1"/>
</dbReference>
<proteinExistence type="predicted"/>
<dbReference type="RefSeq" id="WP_114835461.1">
    <property type="nucleotide sequence ID" value="NZ_LR699114.1"/>
</dbReference>
<dbReference type="SUPFAM" id="SSF50129">
    <property type="entry name" value="GroES-like"/>
    <property type="match status" value="1"/>
</dbReference>
<dbReference type="SMART" id="SM00829">
    <property type="entry name" value="PKS_ER"/>
    <property type="match status" value="1"/>
</dbReference>
<comment type="caution">
    <text evidence="3">The sequence shown here is derived from an EMBL/GenBank/DDBJ whole genome shotgun (WGS) entry which is preliminary data.</text>
</comment>
<sequence length="330" mass="35024">MKAQVIKAFGDPGVFETMDMPVPMLLPGHVLVRVAATSINPLDYKIRSGKYQASAPPFPAVLHGDVAGIVEAVGPDVTTFQVGDEVFGCAGGIMGSHGALAELMLADARLLAKKPKSLSLTQAAALPLVSITAWEGLFDKIKIQPGQKILIHAGTGGVGHAAIQLAKWAGADVYTTVSSPDKAKIAKSLGATETIDYRHESVEDYVKRLTGGKGFEVVFDTVGGENLERSMAAISLYGNVITAQANSTNNLSLLHAKSGSLHAVFILIPLLYNIQRERHGMIMTKLAELVDQGKLKPLIDPHTFTFDEIGKAHALLESGKAIGKIVVSRE</sequence>
<evidence type="ECO:0000256" key="1">
    <source>
        <dbReference type="ARBA" id="ARBA00022857"/>
    </source>
</evidence>
<dbReference type="Proteomes" id="UP000254720">
    <property type="component" value="Unassembled WGS sequence"/>
</dbReference>
<dbReference type="InterPro" id="IPR051603">
    <property type="entry name" value="Zinc-ADH_QOR/CCCR"/>
</dbReference>
<dbReference type="InterPro" id="IPR013154">
    <property type="entry name" value="ADH-like_N"/>
</dbReference>
<dbReference type="InterPro" id="IPR011032">
    <property type="entry name" value="GroES-like_sf"/>
</dbReference>
<organism evidence="3 4">
    <name type="scientific">Aquicella lusitana</name>
    <dbReference type="NCBI Taxonomy" id="254246"/>
    <lineage>
        <taxon>Bacteria</taxon>
        <taxon>Pseudomonadati</taxon>
        <taxon>Pseudomonadota</taxon>
        <taxon>Gammaproteobacteria</taxon>
        <taxon>Legionellales</taxon>
        <taxon>Coxiellaceae</taxon>
        <taxon>Aquicella</taxon>
    </lineage>
</organism>
<name>A0A370G0J8_9COXI</name>
<dbReference type="OrthoDB" id="9785812at2"/>
<dbReference type="EMBL" id="QQAX01000040">
    <property type="protein sequence ID" value="RDI37278.1"/>
    <property type="molecule type" value="Genomic_DNA"/>
</dbReference>